<dbReference type="InterPro" id="IPR001789">
    <property type="entry name" value="Sig_transdc_resp-reg_receiver"/>
</dbReference>
<dbReference type="PANTHER" id="PTHR43874">
    <property type="entry name" value="TWO-COMPONENT RESPONSE REGULATOR"/>
    <property type="match status" value="1"/>
</dbReference>
<dbReference type="SMR" id="A0A1J6JR74"/>
<keyword evidence="6" id="KW-0804">Transcription</keyword>
<keyword evidence="3" id="KW-0902">Two-component regulatory system</keyword>
<feature type="domain" description="HTH myb-type" evidence="11">
    <location>
        <begin position="197"/>
        <end position="255"/>
    </location>
</feature>
<evidence type="ECO:0000313" key="13">
    <source>
        <dbReference type="Proteomes" id="UP000187609"/>
    </source>
</evidence>
<dbReference type="InterPro" id="IPR006447">
    <property type="entry name" value="Myb_dom_plants"/>
</dbReference>
<dbReference type="InterPro" id="IPR045279">
    <property type="entry name" value="ARR-like"/>
</dbReference>
<dbReference type="AlphaFoldDB" id="A0A1J6JR74"/>
<comment type="subcellular location">
    <subcellularLocation>
        <location evidence="1">Nucleus</location>
    </subcellularLocation>
</comment>
<dbReference type="FunFam" id="1.10.10.60:FF:000007">
    <property type="entry name" value="Two-component response regulator"/>
    <property type="match status" value="1"/>
</dbReference>
<dbReference type="PROSITE" id="PS51294">
    <property type="entry name" value="HTH_MYB"/>
    <property type="match status" value="1"/>
</dbReference>
<dbReference type="SUPFAM" id="SSF46689">
    <property type="entry name" value="Homeodomain-like"/>
    <property type="match status" value="1"/>
</dbReference>
<feature type="region of interest" description="Disordered" evidence="9">
    <location>
        <begin position="179"/>
        <end position="202"/>
    </location>
</feature>
<dbReference type="PROSITE" id="PS50110">
    <property type="entry name" value="RESPONSE_REGULATORY"/>
    <property type="match status" value="1"/>
</dbReference>
<dbReference type="GO" id="GO:0000160">
    <property type="term" value="P:phosphorelay signal transduction system"/>
    <property type="evidence" value="ECO:0007669"/>
    <property type="project" value="UniProtKB-KW"/>
</dbReference>
<dbReference type="GO" id="GO:0009736">
    <property type="term" value="P:cytokinin-activated signaling pathway"/>
    <property type="evidence" value="ECO:0007669"/>
    <property type="project" value="InterPro"/>
</dbReference>
<keyword evidence="7" id="KW-0539">Nucleus</keyword>
<evidence type="ECO:0000256" key="1">
    <source>
        <dbReference type="ARBA" id="ARBA00004123"/>
    </source>
</evidence>
<evidence type="ECO:0000256" key="8">
    <source>
        <dbReference type="PROSITE-ProRule" id="PRU00169"/>
    </source>
</evidence>
<dbReference type="OMA" id="ICNEGAD"/>
<accession>A0A1J6JR74</accession>
<dbReference type="GO" id="GO:0010597">
    <property type="term" value="P:green leaf volatile biosynthetic process"/>
    <property type="evidence" value="ECO:0007669"/>
    <property type="project" value="UniProtKB-ARBA"/>
</dbReference>
<dbReference type="NCBIfam" id="TIGR01557">
    <property type="entry name" value="myb_SHAQKYF"/>
    <property type="match status" value="1"/>
</dbReference>
<keyword evidence="2 8" id="KW-0597">Phosphoprotein</keyword>
<dbReference type="GO" id="GO:0000976">
    <property type="term" value="F:transcription cis-regulatory region binding"/>
    <property type="evidence" value="ECO:0007669"/>
    <property type="project" value="UniProtKB-ARBA"/>
</dbReference>
<reference evidence="12" key="1">
    <citation type="submission" date="2016-11" db="EMBL/GenBank/DDBJ databases">
        <title>The genome of Nicotiana attenuata.</title>
        <authorList>
            <person name="Xu S."/>
            <person name="Brockmoeller T."/>
            <person name="Gaquerel E."/>
            <person name="Navarro A."/>
            <person name="Kuhl H."/>
            <person name="Gase K."/>
            <person name="Ling Z."/>
            <person name="Zhou W."/>
            <person name="Kreitzer C."/>
            <person name="Stanke M."/>
            <person name="Tang H."/>
            <person name="Lyons E."/>
            <person name="Pandey P."/>
            <person name="Pandey S.P."/>
            <person name="Timmermann B."/>
            <person name="Baldwin I.T."/>
        </authorList>
    </citation>
    <scope>NUCLEOTIDE SEQUENCE [LARGE SCALE GENOMIC DNA]</scope>
    <source>
        <strain evidence="12">UT</strain>
    </source>
</reference>
<evidence type="ECO:0000259" key="11">
    <source>
        <dbReference type="PROSITE" id="PS51294"/>
    </source>
</evidence>
<comment type="caution">
    <text evidence="12">The sequence shown here is derived from an EMBL/GenBank/DDBJ whole genome shotgun (WGS) entry which is preliminary data.</text>
</comment>
<feature type="modified residue" description="4-aspartylphosphate" evidence="8">
    <location>
        <position position="72"/>
    </location>
</feature>
<name>A0A1J6JR74_NICAT</name>
<evidence type="ECO:0000259" key="10">
    <source>
        <dbReference type="PROSITE" id="PS50110"/>
    </source>
</evidence>
<evidence type="ECO:0000313" key="12">
    <source>
        <dbReference type="EMBL" id="OIT20277.1"/>
    </source>
</evidence>
<dbReference type="InterPro" id="IPR009057">
    <property type="entry name" value="Homeodomain-like_sf"/>
</dbReference>
<dbReference type="InterPro" id="IPR017930">
    <property type="entry name" value="Myb_dom"/>
</dbReference>
<sequence length="418" mass="47617">MDFESLSFEKNDVPAPFCGLRILLVDNDTTSLLNLASALEEHSFKVTTIEQATVALSILRERIDQFDLVMVDVNMPEMDCFEFINSTQLIKDIPIILMSSNVKRGMVEEAVAQGVCFFFMKPISTKKLKNIWQHVYRHQKKVSQNSENNKANNQVEVMDSTTCANKKLQDTKGKSIVNSAEEEDHSLVSEKPMDGQQKKRRRLQWTPDLEKKFKKAVRRLGQKARPKLIMEMMDVPNLTQKQIANHLQKYRVQKQQAPHVQPATYSILNQSKIMSQTPHPLVPLSHSQYGINSVSQSLSFPLNTSTLLHSGTNMFNHFPDNGHRFNVLNSNEFAANFNDPFQETYLPQPPALPSLVSPNPNDYVLTELDGWNDYLASPENLNGEMIENQIDSYYSWLEKDPISSSSTQDNVPTRSQNP</sequence>
<keyword evidence="5" id="KW-0010">Activator</keyword>
<dbReference type="PANTHER" id="PTHR43874:SF87">
    <property type="entry name" value="HTH MYB-TYPE DOMAIN-CONTAINING PROTEIN"/>
    <property type="match status" value="1"/>
</dbReference>
<evidence type="ECO:0000256" key="9">
    <source>
        <dbReference type="SAM" id="MobiDB-lite"/>
    </source>
</evidence>
<evidence type="ECO:0000256" key="5">
    <source>
        <dbReference type="ARBA" id="ARBA00023159"/>
    </source>
</evidence>
<evidence type="ECO:0000256" key="2">
    <source>
        <dbReference type="ARBA" id="ARBA00022553"/>
    </source>
</evidence>
<evidence type="ECO:0000256" key="3">
    <source>
        <dbReference type="ARBA" id="ARBA00023012"/>
    </source>
</evidence>
<dbReference type="SMART" id="SM00448">
    <property type="entry name" value="REC"/>
    <property type="match status" value="1"/>
</dbReference>
<dbReference type="Pfam" id="PF00072">
    <property type="entry name" value="Response_reg"/>
    <property type="match status" value="1"/>
</dbReference>
<gene>
    <name evidence="12" type="primary">RR26_0</name>
    <name evidence="12" type="ORF">A4A49_38635</name>
</gene>
<dbReference type="EMBL" id="MJEQ01005515">
    <property type="protein sequence ID" value="OIT20277.1"/>
    <property type="molecule type" value="Genomic_DNA"/>
</dbReference>
<keyword evidence="13" id="KW-1185">Reference proteome</keyword>
<organism evidence="12 13">
    <name type="scientific">Nicotiana attenuata</name>
    <name type="common">Coyote tobacco</name>
    <dbReference type="NCBI Taxonomy" id="49451"/>
    <lineage>
        <taxon>Eukaryota</taxon>
        <taxon>Viridiplantae</taxon>
        <taxon>Streptophyta</taxon>
        <taxon>Embryophyta</taxon>
        <taxon>Tracheophyta</taxon>
        <taxon>Spermatophyta</taxon>
        <taxon>Magnoliopsida</taxon>
        <taxon>eudicotyledons</taxon>
        <taxon>Gunneridae</taxon>
        <taxon>Pentapetalae</taxon>
        <taxon>asterids</taxon>
        <taxon>lamiids</taxon>
        <taxon>Solanales</taxon>
        <taxon>Solanaceae</taxon>
        <taxon>Nicotianoideae</taxon>
        <taxon>Nicotianeae</taxon>
        <taxon>Nicotiana</taxon>
    </lineage>
</organism>
<proteinExistence type="predicted"/>
<dbReference type="InterPro" id="IPR001005">
    <property type="entry name" value="SANT/Myb"/>
</dbReference>
<evidence type="ECO:0000256" key="6">
    <source>
        <dbReference type="ARBA" id="ARBA00023163"/>
    </source>
</evidence>
<dbReference type="InterPro" id="IPR011006">
    <property type="entry name" value="CheY-like_superfamily"/>
</dbReference>
<dbReference type="Gene3D" id="3.40.50.2300">
    <property type="match status" value="1"/>
</dbReference>
<feature type="compositionally biased region" description="Basic and acidic residues" evidence="9">
    <location>
        <begin position="185"/>
        <end position="197"/>
    </location>
</feature>
<dbReference type="Pfam" id="PF00249">
    <property type="entry name" value="Myb_DNA-binding"/>
    <property type="match status" value="1"/>
</dbReference>
<dbReference type="SUPFAM" id="SSF52172">
    <property type="entry name" value="CheY-like"/>
    <property type="match status" value="1"/>
</dbReference>
<evidence type="ECO:0000256" key="4">
    <source>
        <dbReference type="ARBA" id="ARBA00023015"/>
    </source>
</evidence>
<dbReference type="GO" id="GO:0005634">
    <property type="term" value="C:nucleus"/>
    <property type="evidence" value="ECO:0007669"/>
    <property type="project" value="UniProtKB-SubCell"/>
</dbReference>
<dbReference type="Proteomes" id="UP000187609">
    <property type="component" value="Unassembled WGS sequence"/>
</dbReference>
<protein>
    <submittedName>
        <fullName evidence="12">Two-component response regulator orr26</fullName>
    </submittedName>
</protein>
<dbReference type="Gene3D" id="1.10.10.60">
    <property type="entry name" value="Homeodomain-like"/>
    <property type="match status" value="1"/>
</dbReference>
<keyword evidence="4" id="KW-0805">Transcription regulation</keyword>
<evidence type="ECO:0000256" key="7">
    <source>
        <dbReference type="ARBA" id="ARBA00023242"/>
    </source>
</evidence>
<dbReference type="CDD" id="cd17584">
    <property type="entry name" value="REC_typeB_ARR-like"/>
    <property type="match status" value="1"/>
</dbReference>
<feature type="domain" description="Response regulatory" evidence="10">
    <location>
        <begin position="21"/>
        <end position="136"/>
    </location>
</feature>
<dbReference type="Gramene" id="OIT20277">
    <property type="protein sequence ID" value="OIT20277"/>
    <property type="gene ID" value="A4A49_38635"/>
</dbReference>